<proteinExistence type="inferred from homology"/>
<dbReference type="InterPro" id="IPR000515">
    <property type="entry name" value="MetI-like"/>
</dbReference>
<feature type="transmembrane region" description="Helical" evidence="7">
    <location>
        <begin position="103"/>
        <end position="122"/>
    </location>
</feature>
<dbReference type="InterPro" id="IPR035906">
    <property type="entry name" value="MetI-like_sf"/>
</dbReference>
<gene>
    <name evidence="9" type="ORF">B9Q09_00165</name>
</gene>
<comment type="caution">
    <text evidence="9">The sequence shown here is derived from an EMBL/GenBank/DDBJ whole genome shotgun (WGS) entry which is preliminary data.</text>
</comment>
<dbReference type="Pfam" id="PF00528">
    <property type="entry name" value="BPD_transp_1"/>
    <property type="match status" value="1"/>
</dbReference>
<dbReference type="PROSITE" id="PS50928">
    <property type="entry name" value="ABC_TM1"/>
    <property type="match status" value="1"/>
</dbReference>
<dbReference type="GO" id="GO:0055085">
    <property type="term" value="P:transmembrane transport"/>
    <property type="evidence" value="ECO:0007669"/>
    <property type="project" value="InterPro"/>
</dbReference>
<feature type="transmembrane region" description="Helical" evidence="7">
    <location>
        <begin position="289"/>
        <end position="315"/>
    </location>
</feature>
<dbReference type="EMBL" id="NEXK01000003">
    <property type="protein sequence ID" value="PSN97913.1"/>
    <property type="molecule type" value="Genomic_DNA"/>
</dbReference>
<name>A0A2R6BGY8_9ARCH</name>
<dbReference type="GO" id="GO:0005886">
    <property type="term" value="C:plasma membrane"/>
    <property type="evidence" value="ECO:0007669"/>
    <property type="project" value="UniProtKB-SubCell"/>
</dbReference>
<evidence type="ECO:0000259" key="8">
    <source>
        <dbReference type="PROSITE" id="PS50928"/>
    </source>
</evidence>
<dbReference type="SUPFAM" id="SSF161098">
    <property type="entry name" value="MetI-like"/>
    <property type="match status" value="1"/>
</dbReference>
<dbReference type="Gene3D" id="1.10.3720.10">
    <property type="entry name" value="MetI-like"/>
    <property type="match status" value="1"/>
</dbReference>
<comment type="subcellular location">
    <subcellularLocation>
        <location evidence="1 7">Cell membrane</location>
        <topology evidence="1 7">Multi-pass membrane protein</topology>
    </subcellularLocation>
</comment>
<dbReference type="PANTHER" id="PTHR43163">
    <property type="entry name" value="DIPEPTIDE TRANSPORT SYSTEM PERMEASE PROTEIN DPPB-RELATED"/>
    <property type="match status" value="1"/>
</dbReference>
<dbReference type="Proteomes" id="UP000240681">
    <property type="component" value="Unassembled WGS sequence"/>
</dbReference>
<reference evidence="9 10" key="1">
    <citation type="submission" date="2017-04" db="EMBL/GenBank/DDBJ databases">
        <title>Novel microbial lineages endemic to geothermal iron-oxide mats fill important gaps in the evolutionary history of Archaea.</title>
        <authorList>
            <person name="Jay Z.J."/>
            <person name="Beam J.P."/>
            <person name="Dlakic M."/>
            <person name="Rusch D.B."/>
            <person name="Kozubal M.A."/>
            <person name="Inskeep W.P."/>
        </authorList>
    </citation>
    <scope>NUCLEOTIDE SEQUENCE [LARGE SCALE GENOMIC DNA]</scope>
    <source>
        <strain evidence="9">ECH_B_SAG-C16</strain>
    </source>
</reference>
<evidence type="ECO:0000256" key="2">
    <source>
        <dbReference type="ARBA" id="ARBA00022448"/>
    </source>
</evidence>
<feature type="transmembrane region" description="Helical" evidence="7">
    <location>
        <begin position="134"/>
        <end position="161"/>
    </location>
</feature>
<evidence type="ECO:0000313" key="10">
    <source>
        <dbReference type="Proteomes" id="UP000240681"/>
    </source>
</evidence>
<accession>A0A2R6BGY8</accession>
<evidence type="ECO:0000256" key="7">
    <source>
        <dbReference type="RuleBase" id="RU363032"/>
    </source>
</evidence>
<feature type="domain" description="ABC transmembrane type-1" evidence="8">
    <location>
        <begin position="99"/>
        <end position="308"/>
    </location>
</feature>
<feature type="transmembrane region" description="Helical" evidence="7">
    <location>
        <begin position="185"/>
        <end position="207"/>
    </location>
</feature>
<comment type="similarity">
    <text evidence="7">Belongs to the binding-protein-dependent transport system permease family.</text>
</comment>
<evidence type="ECO:0000313" key="9">
    <source>
        <dbReference type="EMBL" id="PSN97913.1"/>
    </source>
</evidence>
<feature type="transmembrane region" description="Helical" evidence="7">
    <location>
        <begin position="243"/>
        <end position="264"/>
    </location>
</feature>
<evidence type="ECO:0000256" key="6">
    <source>
        <dbReference type="ARBA" id="ARBA00023136"/>
    </source>
</evidence>
<feature type="transmembrane region" description="Helical" evidence="7">
    <location>
        <begin position="12"/>
        <end position="33"/>
    </location>
</feature>
<dbReference type="PANTHER" id="PTHR43163:SF6">
    <property type="entry name" value="DIPEPTIDE TRANSPORT SYSTEM PERMEASE PROTEIN DPPB-RELATED"/>
    <property type="match status" value="1"/>
</dbReference>
<sequence length="322" mass="35370">MNIWGYVIRRLLYIVPMVIGITAITFFTVFAAAGNPVAIVEANDPELPQATLNALINYLQLNRPPAIQYLNWLWNVVHLNFGVSIQSGRPVSDIIWSWAWTTIYLQLAALAVSVALAIPISVYAAKRRNSLGDFVITGVSVFGISAPVFWVGEMLIILFAYDLGILPAGGAHSLNAVWPWSLGDYLAHLALPAAVIAYFNLGLYVRLLRSRLVEIMQSDFIMALKAMGTPERITVYKHALRNAITPVVTFVGLALGTSIAGAPVTETTFSWPGLGYEFVRAITNLDFPVILAIVFLISVMTMVSNIAVDILYVYIDPRVRVS</sequence>
<dbReference type="CDD" id="cd06261">
    <property type="entry name" value="TM_PBP2"/>
    <property type="match status" value="1"/>
</dbReference>
<evidence type="ECO:0000256" key="5">
    <source>
        <dbReference type="ARBA" id="ARBA00022989"/>
    </source>
</evidence>
<organism evidence="9 10">
    <name type="scientific">Candidatus Marsarchaeota G2 archaeon ECH_B_SAG-C16</name>
    <dbReference type="NCBI Taxonomy" id="1978163"/>
    <lineage>
        <taxon>Archaea</taxon>
        <taxon>Candidatus Marsarchaeota</taxon>
        <taxon>Candidatus Marsarchaeota group 2</taxon>
    </lineage>
</organism>
<evidence type="ECO:0000256" key="4">
    <source>
        <dbReference type="ARBA" id="ARBA00022692"/>
    </source>
</evidence>
<protein>
    <recommendedName>
        <fullName evidence="8">ABC transmembrane type-1 domain-containing protein</fullName>
    </recommendedName>
</protein>
<keyword evidence="5 7" id="KW-1133">Transmembrane helix</keyword>
<keyword evidence="6 7" id="KW-0472">Membrane</keyword>
<dbReference type="AlphaFoldDB" id="A0A2R6BGY8"/>
<keyword evidence="2 7" id="KW-0813">Transport</keyword>
<evidence type="ECO:0000256" key="1">
    <source>
        <dbReference type="ARBA" id="ARBA00004651"/>
    </source>
</evidence>
<keyword evidence="3" id="KW-1003">Cell membrane</keyword>
<evidence type="ECO:0000256" key="3">
    <source>
        <dbReference type="ARBA" id="ARBA00022475"/>
    </source>
</evidence>
<keyword evidence="4 7" id="KW-0812">Transmembrane</keyword>